<dbReference type="AlphaFoldDB" id="A0A1R2BS66"/>
<keyword evidence="4" id="KW-1185">Reference proteome</keyword>
<reference evidence="3 4" key="1">
    <citation type="submission" date="2016-11" db="EMBL/GenBank/DDBJ databases">
        <title>The macronuclear genome of Stentor coeruleus: a giant cell with tiny introns.</title>
        <authorList>
            <person name="Slabodnick M."/>
            <person name="Ruby J.G."/>
            <person name="Reiff S.B."/>
            <person name="Swart E.C."/>
            <person name="Gosai S."/>
            <person name="Prabakaran S."/>
            <person name="Witkowska E."/>
            <person name="Larue G.E."/>
            <person name="Fisher S."/>
            <person name="Freeman R.M."/>
            <person name="Gunawardena J."/>
            <person name="Chu W."/>
            <person name="Stover N.A."/>
            <person name="Gregory B.D."/>
            <person name="Nowacki M."/>
            <person name="Derisi J."/>
            <person name="Roy S.W."/>
            <person name="Marshall W.F."/>
            <person name="Sood P."/>
        </authorList>
    </citation>
    <scope>NUCLEOTIDE SEQUENCE [LARGE SCALE GENOMIC DNA]</scope>
    <source>
        <strain evidence="3">WM001</strain>
    </source>
</reference>
<evidence type="ECO:0000313" key="4">
    <source>
        <dbReference type="Proteomes" id="UP000187209"/>
    </source>
</evidence>
<protein>
    <submittedName>
        <fullName evidence="3">Uncharacterized protein</fullName>
    </submittedName>
</protein>
<proteinExistence type="predicted"/>
<gene>
    <name evidence="3" type="ORF">SteCoe_20267</name>
</gene>
<evidence type="ECO:0000313" key="3">
    <source>
        <dbReference type="EMBL" id="OMJ79648.1"/>
    </source>
</evidence>
<dbReference type="GO" id="GO:0005525">
    <property type="term" value="F:GTP binding"/>
    <property type="evidence" value="ECO:0007669"/>
    <property type="project" value="UniProtKB-KW"/>
</dbReference>
<dbReference type="Pfam" id="PF00071">
    <property type="entry name" value="Ras"/>
    <property type="match status" value="1"/>
</dbReference>
<dbReference type="Proteomes" id="UP000187209">
    <property type="component" value="Unassembled WGS sequence"/>
</dbReference>
<accession>A0A1R2BS66</accession>
<sequence>MSIKILNLCIIEDSGKGKNRYIYYPLFNQNKFPCAPHFGYNYKTASFYYDQNIYELDVWDMPLIKRYINAYAPLYNRADCIIIFFSVHKVRSFPELAEWVDSLRNICRTSSYIIYVGNLSKLDSKNQTNVLDILIKDFKVVYLEASKKFVRNSESILRKVIELIKATDDSDFP</sequence>
<keyword evidence="2" id="KW-0342">GTP-binding</keyword>
<dbReference type="Gene3D" id="3.40.50.300">
    <property type="entry name" value="P-loop containing nucleotide triphosphate hydrolases"/>
    <property type="match status" value="1"/>
</dbReference>
<evidence type="ECO:0000256" key="1">
    <source>
        <dbReference type="ARBA" id="ARBA00022741"/>
    </source>
</evidence>
<dbReference type="InterPro" id="IPR050227">
    <property type="entry name" value="Rab"/>
</dbReference>
<comment type="caution">
    <text evidence="3">The sequence shown here is derived from an EMBL/GenBank/DDBJ whole genome shotgun (WGS) entry which is preliminary data.</text>
</comment>
<dbReference type="PANTHER" id="PTHR47977">
    <property type="entry name" value="RAS-RELATED PROTEIN RAB"/>
    <property type="match status" value="1"/>
</dbReference>
<dbReference type="EMBL" id="MPUH01000460">
    <property type="protein sequence ID" value="OMJ79648.1"/>
    <property type="molecule type" value="Genomic_DNA"/>
</dbReference>
<dbReference type="SMART" id="SM00175">
    <property type="entry name" value="RAB"/>
    <property type="match status" value="1"/>
</dbReference>
<dbReference type="InterPro" id="IPR027417">
    <property type="entry name" value="P-loop_NTPase"/>
</dbReference>
<dbReference type="SUPFAM" id="SSF52540">
    <property type="entry name" value="P-loop containing nucleoside triphosphate hydrolases"/>
    <property type="match status" value="1"/>
</dbReference>
<dbReference type="InterPro" id="IPR001806">
    <property type="entry name" value="Small_GTPase"/>
</dbReference>
<keyword evidence="1" id="KW-0547">Nucleotide-binding</keyword>
<evidence type="ECO:0000256" key="2">
    <source>
        <dbReference type="ARBA" id="ARBA00023134"/>
    </source>
</evidence>
<organism evidence="3 4">
    <name type="scientific">Stentor coeruleus</name>
    <dbReference type="NCBI Taxonomy" id="5963"/>
    <lineage>
        <taxon>Eukaryota</taxon>
        <taxon>Sar</taxon>
        <taxon>Alveolata</taxon>
        <taxon>Ciliophora</taxon>
        <taxon>Postciliodesmatophora</taxon>
        <taxon>Heterotrichea</taxon>
        <taxon>Heterotrichida</taxon>
        <taxon>Stentoridae</taxon>
        <taxon>Stentor</taxon>
    </lineage>
</organism>
<name>A0A1R2BS66_9CILI</name>
<dbReference type="GO" id="GO:0003924">
    <property type="term" value="F:GTPase activity"/>
    <property type="evidence" value="ECO:0007669"/>
    <property type="project" value="InterPro"/>
</dbReference>